<organism evidence="1 2">
    <name type="scientific">Panagrolaimus davidi</name>
    <dbReference type="NCBI Taxonomy" id="227884"/>
    <lineage>
        <taxon>Eukaryota</taxon>
        <taxon>Metazoa</taxon>
        <taxon>Ecdysozoa</taxon>
        <taxon>Nematoda</taxon>
        <taxon>Chromadorea</taxon>
        <taxon>Rhabditida</taxon>
        <taxon>Tylenchina</taxon>
        <taxon>Panagrolaimomorpha</taxon>
        <taxon>Panagrolaimoidea</taxon>
        <taxon>Panagrolaimidae</taxon>
        <taxon>Panagrolaimus</taxon>
    </lineage>
</organism>
<evidence type="ECO:0000313" key="1">
    <source>
        <dbReference type="Proteomes" id="UP000887578"/>
    </source>
</evidence>
<dbReference type="WBParaSite" id="PDA_v2.g29225.t1">
    <property type="protein sequence ID" value="PDA_v2.g29225.t1"/>
    <property type="gene ID" value="PDA_v2.g29225"/>
</dbReference>
<protein>
    <submittedName>
        <fullName evidence="2">Uncharacterized protein</fullName>
    </submittedName>
</protein>
<accession>A0A914QD52</accession>
<reference evidence="2" key="1">
    <citation type="submission" date="2022-11" db="UniProtKB">
        <authorList>
            <consortium name="WormBaseParasite"/>
        </authorList>
    </citation>
    <scope>IDENTIFICATION</scope>
</reference>
<name>A0A914QD52_9BILA</name>
<keyword evidence="1" id="KW-1185">Reference proteome</keyword>
<dbReference type="Gene3D" id="3.30.420.40">
    <property type="match status" value="1"/>
</dbReference>
<dbReference type="AlphaFoldDB" id="A0A914QD52"/>
<dbReference type="Proteomes" id="UP000887578">
    <property type="component" value="Unplaced"/>
</dbReference>
<evidence type="ECO:0000313" key="2">
    <source>
        <dbReference type="WBParaSite" id="PDA_v2.g29225.t1"/>
    </source>
</evidence>
<proteinExistence type="predicted"/>
<sequence length="517" mass="58589">MSNNIILCFTPKCNDVLVQIIDVETFKENLQVFSFAKLEDLLKELPKLPIKNVKDVLFRFTANDTEEKSKLAKLLEAYYAKYNIPVFCCSWNSIFLSSILLACVAENGENSFPTAHFCVILCDDDKISLNQVLSSKSLPKNQFGDYNHIISTSCIPLILVNEELVGQITESDVYITCQQELGMIPVTNKQKQVQKMVENILKSAKKVTIINKNIHDFSGKAIFLKITKLLGLGSTKYEVATNGVYNCGIAPLQEANKMKELNLETFNECLVKAAAFESIPFYEMIVCYEKFENLVFLRANIMNLTPQTVEKFSVSELGTSLIISVDQFLIPKMIVRKDNKQIKNGVIIYVKEKTFSVETIKNGTLNNINLNEVPFAISFADNSVQVGEGALKLKDDRNSFVLTDILKFMTSDLSKLKIDPKWGFKVVKDKEGQIFLEFDTFRGRRKSPPSFIFGLILKWAVSQAKENLGTMPDKIVIVTKLLDNVMKRHLMASCNYAKLNLINVQFQKYKIVEVELE</sequence>